<comment type="caution">
    <text evidence="2">The sequence shown here is derived from an EMBL/GenBank/DDBJ whole genome shotgun (WGS) entry which is preliminary data.</text>
</comment>
<name>A0ABW3FJX0_9HYPH</name>
<evidence type="ECO:0000313" key="3">
    <source>
        <dbReference type="Proteomes" id="UP001597101"/>
    </source>
</evidence>
<protein>
    <submittedName>
        <fullName evidence="2">VWA domain-containing protein</fullName>
    </submittedName>
</protein>
<dbReference type="InterPro" id="IPR036465">
    <property type="entry name" value="vWFA_dom_sf"/>
</dbReference>
<dbReference type="RefSeq" id="WP_377213915.1">
    <property type="nucleotide sequence ID" value="NZ_JBHTJV010000026.1"/>
</dbReference>
<organism evidence="2 3">
    <name type="scientific">Pseudahrensia aquimaris</name>
    <dbReference type="NCBI Taxonomy" id="744461"/>
    <lineage>
        <taxon>Bacteria</taxon>
        <taxon>Pseudomonadati</taxon>
        <taxon>Pseudomonadota</taxon>
        <taxon>Alphaproteobacteria</taxon>
        <taxon>Hyphomicrobiales</taxon>
        <taxon>Ahrensiaceae</taxon>
        <taxon>Pseudahrensia</taxon>
    </lineage>
</organism>
<dbReference type="SUPFAM" id="SSF53300">
    <property type="entry name" value="vWA-like"/>
    <property type="match status" value="1"/>
</dbReference>
<dbReference type="Proteomes" id="UP001597101">
    <property type="component" value="Unassembled WGS sequence"/>
</dbReference>
<gene>
    <name evidence="2" type="ORF">ACFQ14_16820</name>
</gene>
<dbReference type="Gene3D" id="3.40.50.410">
    <property type="entry name" value="von Willebrand factor, type A domain"/>
    <property type="match status" value="1"/>
</dbReference>
<reference evidence="3" key="1">
    <citation type="journal article" date="2019" name="Int. J. Syst. Evol. Microbiol.">
        <title>The Global Catalogue of Microorganisms (GCM) 10K type strain sequencing project: providing services to taxonomists for standard genome sequencing and annotation.</title>
        <authorList>
            <consortium name="The Broad Institute Genomics Platform"/>
            <consortium name="The Broad Institute Genome Sequencing Center for Infectious Disease"/>
            <person name="Wu L."/>
            <person name="Ma J."/>
        </authorList>
    </citation>
    <scope>NUCLEOTIDE SEQUENCE [LARGE SCALE GENOMIC DNA]</scope>
    <source>
        <strain evidence="3">CCUG 60023</strain>
    </source>
</reference>
<accession>A0ABW3FJX0</accession>
<evidence type="ECO:0000256" key="1">
    <source>
        <dbReference type="SAM" id="MobiDB-lite"/>
    </source>
</evidence>
<dbReference type="EMBL" id="JBHTJV010000026">
    <property type="protein sequence ID" value="MFD0918068.1"/>
    <property type="molecule type" value="Genomic_DNA"/>
</dbReference>
<sequence>MARTPEDIPSSKEHSLAPASGKKGGGSVSLKSDINQFLSAASKLKGRAGERGGLIFALDATMSREATWDEAMRVQAQMFDSVKSVGSLDVQLVYFRGYGECRASRWVGDTDSLRDLMTGISCRGGQTQIGKLLSHARKEMQRKDGTRARAMVFVGDAMEEDVDALCAKAGELGVLGLPVFMFQEGRDGLTERAFKEIARLSGGAHMHFGPGAAAKLSELLKAVARYAAGGRAALANPETATERLLLEQLK</sequence>
<feature type="region of interest" description="Disordered" evidence="1">
    <location>
        <begin position="1"/>
        <end position="28"/>
    </location>
</feature>
<keyword evidence="3" id="KW-1185">Reference proteome</keyword>
<evidence type="ECO:0000313" key="2">
    <source>
        <dbReference type="EMBL" id="MFD0918068.1"/>
    </source>
</evidence>
<proteinExistence type="predicted"/>
<feature type="compositionally biased region" description="Basic and acidic residues" evidence="1">
    <location>
        <begin position="1"/>
        <end position="15"/>
    </location>
</feature>